<protein>
    <recommendedName>
        <fullName evidence="17">SH2 domain-containing protein</fullName>
    </recommendedName>
</protein>
<evidence type="ECO:0000256" key="12">
    <source>
        <dbReference type="SAM" id="MobiDB-lite"/>
    </source>
</evidence>
<evidence type="ECO:0000256" key="1">
    <source>
        <dbReference type="ARBA" id="ARBA00004170"/>
    </source>
</evidence>
<dbReference type="GO" id="GO:0006897">
    <property type="term" value="P:endocytosis"/>
    <property type="evidence" value="ECO:0007669"/>
    <property type="project" value="UniProtKB-KW"/>
</dbReference>
<evidence type="ECO:0000256" key="2">
    <source>
        <dbReference type="ARBA" id="ARBA00004496"/>
    </source>
</evidence>
<feature type="region of interest" description="Disordered" evidence="12">
    <location>
        <begin position="635"/>
        <end position="691"/>
    </location>
</feature>
<keyword evidence="16" id="KW-1185">Reference proteome</keyword>
<dbReference type="GO" id="GO:0035591">
    <property type="term" value="F:signaling adaptor activity"/>
    <property type="evidence" value="ECO:0007669"/>
    <property type="project" value="InterPro"/>
</dbReference>
<name>A0AAV2JWY1_KNICA</name>
<evidence type="ECO:0000259" key="14">
    <source>
        <dbReference type="PROSITE" id="PS51021"/>
    </source>
</evidence>
<dbReference type="SMART" id="SM00233">
    <property type="entry name" value="PH"/>
    <property type="match status" value="1"/>
</dbReference>
<evidence type="ECO:0000256" key="7">
    <source>
        <dbReference type="ARBA" id="ARBA00022583"/>
    </source>
</evidence>
<dbReference type="InterPro" id="IPR011993">
    <property type="entry name" value="PH-like_dom_sf"/>
</dbReference>
<dbReference type="SMART" id="SM00721">
    <property type="entry name" value="BAR"/>
    <property type="match status" value="1"/>
</dbReference>
<proteinExistence type="inferred from homology"/>
<dbReference type="EMBL" id="OZ035836">
    <property type="protein sequence ID" value="CAL1579829.1"/>
    <property type="molecule type" value="Genomic_DNA"/>
</dbReference>
<dbReference type="CDD" id="cd07592">
    <property type="entry name" value="BAR_Endophilin_A"/>
    <property type="match status" value="1"/>
</dbReference>
<dbReference type="GO" id="GO:0005737">
    <property type="term" value="C:cytoplasm"/>
    <property type="evidence" value="ECO:0007669"/>
    <property type="project" value="UniProtKB-SubCell"/>
</dbReference>
<dbReference type="SUPFAM" id="SSF50729">
    <property type="entry name" value="PH domain-like"/>
    <property type="match status" value="1"/>
</dbReference>
<evidence type="ECO:0000313" key="15">
    <source>
        <dbReference type="EMBL" id="CAL1579829.1"/>
    </source>
</evidence>
<feature type="compositionally biased region" description="Basic and acidic residues" evidence="12">
    <location>
        <begin position="243"/>
        <end position="257"/>
    </location>
</feature>
<dbReference type="Gene3D" id="1.20.1270.60">
    <property type="entry name" value="Arfaptin homology (AH) domain/BAR domain"/>
    <property type="match status" value="1"/>
</dbReference>
<keyword evidence="10" id="KW-0472">Membrane</keyword>
<keyword evidence="9" id="KW-0175">Coiled coil</keyword>
<sequence length="712" mass="79837">MSVAGFKKQIYKATQLMSEKVGGAEGTKLEEDFRDLERRSDITSKAVVEVFNKTTEYIQPNPTTRAKLTMLNTVSKMRGQEASPGYPQPEGLLGDCMIKYGEEMGRDSNFGGALKDIGEAMKSMAECKDSLDIDVKHNLLDPLQGIVEKDIKDIQFHLKKLESRRLDYDYKKKRQGKIPDEELRQALDKFHESKEMAERSMHGLLETDVEQVSQLKFFIESLLNYHRGATQILEELQTTLASRVDEASSRPRREYTPKPRPSFDYGEMNNSNESYAPAASSPPAYSPASAQNSAPTFPNRTSVKNRPPQPSCKALFDFEPENEGELGFQEELLSAPLSSVDAQPAILMAAASVKHRCGPGGPRAQLPPCYYEGYLEKRGPKEKASKRLWTCLCGNSLYFFNNAKDTHFVEKLDLGGFVSLKDDCGRDRNLEAARLILRMKDGETKLTAPNLESRELWKGFLYSVIDLNVPSCLTLLPGQLQMLKEVVEKERSRRRTRTPTRAPPSPLSVPLVGEIPACFRPVSRTEAEVLLERHPDCGNMLLRPGRDGCSLAVTTRQDLNGSVFRHYRVTQRDQGGYVIDVENPIPCATLHEVIDALVEKTAGTLQPFLLEEPYEENITYVTANDENGEHMLHTAVPTSPLPRAPALPPKQDRWCTSPLSRSPAPDRRILTSPVPSSPTNPMRRLVLSPSPLTQSLNEELKMKLEMRRASQE</sequence>
<evidence type="ECO:0000313" key="16">
    <source>
        <dbReference type="Proteomes" id="UP001497482"/>
    </source>
</evidence>
<dbReference type="SUPFAM" id="SSF103657">
    <property type="entry name" value="BAR/IMD domain-like"/>
    <property type="match status" value="1"/>
</dbReference>
<evidence type="ECO:0008006" key="17">
    <source>
        <dbReference type="Google" id="ProtNLM"/>
    </source>
</evidence>
<keyword evidence="4" id="KW-0728">SH3 domain</keyword>
<dbReference type="SUPFAM" id="SSF55550">
    <property type="entry name" value="SH2 domain"/>
    <property type="match status" value="1"/>
</dbReference>
<feature type="domain" description="SH2" evidence="13">
    <location>
        <begin position="510"/>
        <end position="614"/>
    </location>
</feature>
<dbReference type="InterPro" id="IPR039111">
    <property type="entry name" value="STAP1/STAP2"/>
</dbReference>
<dbReference type="PANTHER" id="PTHR16186">
    <property type="entry name" value="SIGNAL-TRANSDUCING ADAPTOR PROTEIN-RELATED"/>
    <property type="match status" value="1"/>
</dbReference>
<evidence type="ECO:0000256" key="5">
    <source>
        <dbReference type="ARBA" id="ARBA00022490"/>
    </source>
</evidence>
<evidence type="ECO:0000256" key="8">
    <source>
        <dbReference type="ARBA" id="ARBA00022999"/>
    </source>
</evidence>
<evidence type="ECO:0000256" key="6">
    <source>
        <dbReference type="ARBA" id="ARBA00022553"/>
    </source>
</evidence>
<dbReference type="PANTHER" id="PTHR16186:SF11">
    <property type="entry name" value="SIGNAL-TRANSDUCING ADAPTOR PROTEIN 2"/>
    <property type="match status" value="1"/>
</dbReference>
<organism evidence="15 16">
    <name type="scientific">Knipowitschia caucasica</name>
    <name type="common">Caucasian dwarf goby</name>
    <name type="synonym">Pomatoschistus caucasicus</name>
    <dbReference type="NCBI Taxonomy" id="637954"/>
    <lineage>
        <taxon>Eukaryota</taxon>
        <taxon>Metazoa</taxon>
        <taxon>Chordata</taxon>
        <taxon>Craniata</taxon>
        <taxon>Vertebrata</taxon>
        <taxon>Euteleostomi</taxon>
        <taxon>Actinopterygii</taxon>
        <taxon>Neopterygii</taxon>
        <taxon>Teleostei</taxon>
        <taxon>Neoteleostei</taxon>
        <taxon>Acanthomorphata</taxon>
        <taxon>Gobiaria</taxon>
        <taxon>Gobiiformes</taxon>
        <taxon>Gobioidei</taxon>
        <taxon>Gobiidae</taxon>
        <taxon>Gobiinae</taxon>
        <taxon>Knipowitschia</taxon>
    </lineage>
</organism>
<gene>
    <name evidence="15" type="ORF">KC01_LOCUS10795</name>
</gene>
<dbReference type="InterPro" id="IPR027267">
    <property type="entry name" value="AH/BAR_dom_sf"/>
</dbReference>
<evidence type="ECO:0000256" key="3">
    <source>
        <dbReference type="ARBA" id="ARBA00006697"/>
    </source>
</evidence>
<reference evidence="15 16" key="1">
    <citation type="submission" date="2024-04" db="EMBL/GenBank/DDBJ databases">
        <authorList>
            <person name="Waldvogel A.-M."/>
            <person name="Schoenle A."/>
        </authorList>
    </citation>
    <scope>NUCLEOTIDE SEQUENCE [LARGE SCALE GENOMIC DNA]</scope>
</reference>
<feature type="region of interest" description="Disordered" evidence="12">
    <location>
        <begin position="242"/>
        <end position="312"/>
    </location>
</feature>
<keyword evidence="6" id="KW-0597">Phosphoprotein</keyword>
<evidence type="ECO:0000256" key="10">
    <source>
        <dbReference type="ARBA" id="ARBA00023136"/>
    </source>
</evidence>
<evidence type="ECO:0000256" key="9">
    <source>
        <dbReference type="ARBA" id="ARBA00023054"/>
    </source>
</evidence>
<dbReference type="PROSITE" id="PS50001">
    <property type="entry name" value="SH2"/>
    <property type="match status" value="1"/>
</dbReference>
<accession>A0AAV2JWY1</accession>
<dbReference type="Gene3D" id="3.30.505.10">
    <property type="entry name" value="SH2 domain"/>
    <property type="match status" value="1"/>
</dbReference>
<dbReference type="GO" id="GO:0016020">
    <property type="term" value="C:membrane"/>
    <property type="evidence" value="ECO:0007669"/>
    <property type="project" value="UniProtKB-SubCell"/>
</dbReference>
<dbReference type="FunFam" id="1.20.1270.60:FF:000021">
    <property type="entry name" value="Endophilin-A2 isoform 1"/>
    <property type="match status" value="1"/>
</dbReference>
<dbReference type="InterPro" id="IPR036860">
    <property type="entry name" value="SH2_dom_sf"/>
</dbReference>
<dbReference type="Pfam" id="PF03114">
    <property type="entry name" value="BAR"/>
    <property type="match status" value="1"/>
</dbReference>
<evidence type="ECO:0000256" key="11">
    <source>
        <dbReference type="PROSITE-ProRule" id="PRU00191"/>
    </source>
</evidence>
<dbReference type="Proteomes" id="UP001497482">
    <property type="component" value="Chromosome 14"/>
</dbReference>
<evidence type="ECO:0000259" key="13">
    <source>
        <dbReference type="PROSITE" id="PS50001"/>
    </source>
</evidence>
<keyword evidence="8 11" id="KW-0727">SH2 domain</keyword>
<feature type="compositionally biased region" description="Low complexity" evidence="12">
    <location>
        <begin position="269"/>
        <end position="295"/>
    </location>
</feature>
<dbReference type="Gene3D" id="2.30.29.30">
    <property type="entry name" value="Pleckstrin-homology domain (PH domain)/Phosphotyrosine-binding domain (PTB)"/>
    <property type="match status" value="1"/>
</dbReference>
<dbReference type="AlphaFoldDB" id="A0AAV2JWY1"/>
<feature type="compositionally biased region" description="Pro residues" evidence="12">
    <location>
        <begin position="639"/>
        <end position="648"/>
    </location>
</feature>
<dbReference type="InterPro" id="IPR000980">
    <property type="entry name" value="SH2"/>
</dbReference>
<dbReference type="PROSITE" id="PS51021">
    <property type="entry name" value="BAR"/>
    <property type="match status" value="1"/>
</dbReference>
<evidence type="ECO:0000256" key="4">
    <source>
        <dbReference type="ARBA" id="ARBA00022443"/>
    </source>
</evidence>
<comment type="similarity">
    <text evidence="3">Belongs to the endophilin family.</text>
</comment>
<keyword evidence="7" id="KW-0254">Endocytosis</keyword>
<feature type="domain" description="BAR" evidence="14">
    <location>
        <begin position="18"/>
        <end position="249"/>
    </location>
</feature>
<dbReference type="Gene3D" id="2.30.30.40">
    <property type="entry name" value="SH3 Domains"/>
    <property type="match status" value="1"/>
</dbReference>
<comment type="subcellular location">
    <subcellularLocation>
        <location evidence="2">Cytoplasm</location>
    </subcellularLocation>
    <subcellularLocation>
        <location evidence="1">Membrane</location>
        <topology evidence="1">Peripheral membrane protein</topology>
    </subcellularLocation>
</comment>
<dbReference type="InterPro" id="IPR004148">
    <property type="entry name" value="BAR_dom"/>
</dbReference>
<keyword evidence="5" id="KW-0963">Cytoplasm</keyword>
<dbReference type="InterPro" id="IPR001849">
    <property type="entry name" value="PH_domain"/>
</dbReference>